<keyword evidence="1" id="KW-1133">Transmembrane helix</keyword>
<dbReference type="EMBL" id="CP034759">
    <property type="protein sequence ID" value="QBG37599.1"/>
    <property type="molecule type" value="Genomic_DNA"/>
</dbReference>
<accession>A0A4P6PB92</accession>
<protein>
    <submittedName>
        <fullName evidence="2">Uncharacterized protein</fullName>
    </submittedName>
</protein>
<feature type="transmembrane region" description="Helical" evidence="1">
    <location>
        <begin position="20"/>
        <end position="42"/>
    </location>
</feature>
<gene>
    <name evidence="2" type="ORF">EMK97_18625</name>
</gene>
<sequence length="90" mass="10268">MYQFLFIDAKESASDSVLKLSFMAFIWLLLLYSLINTFAGEVVEVQTAQSLLAKFKLKMKQLAMWLLSVLFILLTLAILMISSRMLNVLS</sequence>
<dbReference type="AlphaFoldDB" id="A0A4P6PB92"/>
<evidence type="ECO:0000256" key="1">
    <source>
        <dbReference type="SAM" id="Phobius"/>
    </source>
</evidence>
<name>A0A4P6PB92_9GAMM</name>
<keyword evidence="1" id="KW-0812">Transmembrane</keyword>
<dbReference type="Proteomes" id="UP000290244">
    <property type="component" value="Chromosome"/>
</dbReference>
<feature type="transmembrane region" description="Helical" evidence="1">
    <location>
        <begin position="62"/>
        <end position="81"/>
    </location>
</feature>
<proteinExistence type="predicted"/>
<organism evidence="2 3">
    <name type="scientific">Litorilituus sediminis</name>
    <dbReference type="NCBI Taxonomy" id="718192"/>
    <lineage>
        <taxon>Bacteria</taxon>
        <taxon>Pseudomonadati</taxon>
        <taxon>Pseudomonadota</taxon>
        <taxon>Gammaproteobacteria</taxon>
        <taxon>Alteromonadales</taxon>
        <taxon>Colwelliaceae</taxon>
        <taxon>Litorilituus</taxon>
    </lineage>
</organism>
<evidence type="ECO:0000313" key="3">
    <source>
        <dbReference type="Proteomes" id="UP000290244"/>
    </source>
</evidence>
<evidence type="ECO:0000313" key="2">
    <source>
        <dbReference type="EMBL" id="QBG37599.1"/>
    </source>
</evidence>
<keyword evidence="3" id="KW-1185">Reference proteome</keyword>
<dbReference type="RefSeq" id="WP_130604260.1">
    <property type="nucleotide sequence ID" value="NZ_CP034759.1"/>
</dbReference>
<dbReference type="KEGG" id="lsd:EMK97_18625"/>
<keyword evidence="1" id="KW-0472">Membrane</keyword>
<reference evidence="2 3" key="1">
    <citation type="submission" date="2018-12" db="EMBL/GenBank/DDBJ databases">
        <title>Complete genome of Litorilituus sediminis.</title>
        <authorList>
            <person name="Liu A."/>
            <person name="Rong J."/>
        </authorList>
    </citation>
    <scope>NUCLEOTIDE SEQUENCE [LARGE SCALE GENOMIC DNA]</scope>
    <source>
        <strain evidence="2 3">JCM 17549</strain>
    </source>
</reference>